<protein>
    <submittedName>
        <fullName evidence="2">Uncharacterized protein</fullName>
    </submittedName>
</protein>
<dbReference type="EMBL" id="CAAALY010260712">
    <property type="protein sequence ID" value="VEL39283.1"/>
    <property type="molecule type" value="Genomic_DNA"/>
</dbReference>
<proteinExistence type="predicted"/>
<sequence>MYHIHDPTLEIIMHTMDPGLGAFLLSWGSVDDAIRLSLSIRPSDNLRSSDHILLHHALSEAAQGRELHIPDHDVYPQVLSAATENSNVTLDETSRSNLGSSSADSNASGSGIDAPALNGIDSGPICLFNIFMQEVNRLVHSRLVMQGQGEVRTYV</sequence>
<name>A0A3S5CUT0_9PLAT</name>
<feature type="region of interest" description="Disordered" evidence="1">
    <location>
        <begin position="91"/>
        <end position="110"/>
    </location>
</feature>
<organism evidence="2 3">
    <name type="scientific">Protopolystoma xenopodis</name>
    <dbReference type="NCBI Taxonomy" id="117903"/>
    <lineage>
        <taxon>Eukaryota</taxon>
        <taxon>Metazoa</taxon>
        <taxon>Spiralia</taxon>
        <taxon>Lophotrochozoa</taxon>
        <taxon>Platyhelminthes</taxon>
        <taxon>Monogenea</taxon>
        <taxon>Polyopisthocotylea</taxon>
        <taxon>Polystomatidea</taxon>
        <taxon>Polystomatidae</taxon>
        <taxon>Protopolystoma</taxon>
    </lineage>
</organism>
<evidence type="ECO:0000256" key="1">
    <source>
        <dbReference type="SAM" id="MobiDB-lite"/>
    </source>
</evidence>
<reference evidence="2" key="1">
    <citation type="submission" date="2018-11" db="EMBL/GenBank/DDBJ databases">
        <authorList>
            <consortium name="Pathogen Informatics"/>
        </authorList>
    </citation>
    <scope>NUCLEOTIDE SEQUENCE</scope>
</reference>
<feature type="compositionally biased region" description="Low complexity" evidence="1">
    <location>
        <begin position="95"/>
        <end position="110"/>
    </location>
</feature>
<dbReference type="AlphaFoldDB" id="A0A3S5CUT0"/>
<comment type="caution">
    <text evidence="2">The sequence shown here is derived from an EMBL/GenBank/DDBJ whole genome shotgun (WGS) entry which is preliminary data.</text>
</comment>
<dbReference type="Proteomes" id="UP000784294">
    <property type="component" value="Unassembled WGS sequence"/>
</dbReference>
<evidence type="ECO:0000313" key="3">
    <source>
        <dbReference type="Proteomes" id="UP000784294"/>
    </source>
</evidence>
<accession>A0A3S5CUT0</accession>
<gene>
    <name evidence="2" type="ORF">PXEA_LOCUS32723</name>
</gene>
<evidence type="ECO:0000313" key="2">
    <source>
        <dbReference type="EMBL" id="VEL39283.1"/>
    </source>
</evidence>
<keyword evidence="3" id="KW-1185">Reference proteome</keyword>